<organism evidence="1 2">
    <name type="scientific">Reticulomyxa filosa</name>
    <dbReference type="NCBI Taxonomy" id="46433"/>
    <lineage>
        <taxon>Eukaryota</taxon>
        <taxon>Sar</taxon>
        <taxon>Rhizaria</taxon>
        <taxon>Retaria</taxon>
        <taxon>Foraminifera</taxon>
        <taxon>Monothalamids</taxon>
        <taxon>Reticulomyxidae</taxon>
        <taxon>Reticulomyxa</taxon>
    </lineage>
</organism>
<dbReference type="EMBL" id="ASPP01008811">
    <property type="protein sequence ID" value="ETO24999.1"/>
    <property type="molecule type" value="Genomic_DNA"/>
</dbReference>
<sequence length="279" mass="32323">MNPIIGDDLNKQVNSSRENDPLGHLYVGLKDSLPEELVQIRLVSVVLSYIGYVEDVLTSYDKQQSTAHYQQSEENSKTQLQLIRHTVSSDPSPSYGTEICILIKMPYQTMLPFPYKYKLQRVEILCGYFPSDEISKWQSGNCEYLAGLQIFDEDKNITPGFVWNVSKASLLEALKKEEHNNLLWKSEICSQDFCKNQLVEFHNLNINLIPNAKYVFWLRRLEKEGVLLHAPFLDMQDNYTRTQFKKNCVISQGFNYYSGANRNSIENPYTLSYRLSFTV</sequence>
<comment type="caution">
    <text evidence="1">The sequence shown here is derived from an EMBL/GenBank/DDBJ whole genome shotgun (WGS) entry which is preliminary data.</text>
</comment>
<reference evidence="1 2" key="1">
    <citation type="journal article" date="2013" name="Curr. Biol.">
        <title>The Genome of the Foraminiferan Reticulomyxa filosa.</title>
        <authorList>
            <person name="Glockner G."/>
            <person name="Hulsmann N."/>
            <person name="Schleicher M."/>
            <person name="Noegel A.A."/>
            <person name="Eichinger L."/>
            <person name="Gallinger C."/>
            <person name="Pawlowski J."/>
            <person name="Sierra R."/>
            <person name="Euteneuer U."/>
            <person name="Pillet L."/>
            <person name="Moustafa A."/>
            <person name="Platzer M."/>
            <person name="Groth M."/>
            <person name="Szafranski K."/>
            <person name="Schliwa M."/>
        </authorList>
    </citation>
    <scope>NUCLEOTIDE SEQUENCE [LARGE SCALE GENOMIC DNA]</scope>
</reference>
<keyword evidence="2" id="KW-1185">Reference proteome</keyword>
<proteinExistence type="predicted"/>
<evidence type="ECO:0000313" key="1">
    <source>
        <dbReference type="EMBL" id="ETO24999.1"/>
    </source>
</evidence>
<dbReference type="AlphaFoldDB" id="X6NH02"/>
<gene>
    <name evidence="1" type="ORF">RFI_12146</name>
</gene>
<dbReference type="Proteomes" id="UP000023152">
    <property type="component" value="Unassembled WGS sequence"/>
</dbReference>
<accession>X6NH02</accession>
<evidence type="ECO:0000313" key="2">
    <source>
        <dbReference type="Proteomes" id="UP000023152"/>
    </source>
</evidence>
<name>X6NH02_RETFI</name>
<protein>
    <submittedName>
        <fullName evidence="1">Uncharacterized protein</fullName>
    </submittedName>
</protein>